<dbReference type="InterPro" id="IPR005135">
    <property type="entry name" value="Endo/exonuclease/phosphatase"/>
</dbReference>
<feature type="domain" description="Endonuclease/exonuclease/phosphatase" evidence="4">
    <location>
        <begin position="416"/>
        <end position="623"/>
    </location>
</feature>
<evidence type="ECO:0000256" key="2">
    <source>
        <dbReference type="SAM" id="MobiDB-lite"/>
    </source>
</evidence>
<sequence>MFGCIVAGRLVLTNLQQVDVNKFTFQLDDAENINHIVVFLLGTIPFQPGYAATVHLLWPNKTWQLLGMLSNDKASAIFRLKSAATASRSPFASSSGNDMAMDNTATPSALITATLGISMEPIDVVMSQIANLPNAGTSNTIGSSSLSSSGPSNALVPLSQVGGMSGHSASSPDSVAAVAKAVMAHLYNHVTSFATAVLPPGSTALVPTGGPGSAMGVLAPGGPSSGAETSYLPVKAFNDWYQNVLRKVKADPMFLTPSPAAFREAMSTGHAEPSTTFRSLANDPSLPSSPSSTSNGNTSSSSSSSMPEFRTSNVPRPRPGELLIYDCRPRATVPDLQQNLAQHPAHSSSPPTPMPALQNAVFEQEAAGDHCAPSPRGEPASSSAASSAPTPAINTSTATAQPKPSTAPQDRPIRCLQWNIERNYKAAEILATLTEIDADILCIQEIDIGCHRSGHERDHFLEICRSQGLYGGFVPEFWELEHPGRKDRDQGGGVHGNAILSKWPVNGFRVLDHVHHAYEWERDGMKLNEPRLGRRFTIVADIQTPSGPLLCYCAHLEVFTGIVGRISALSDILADSELYSDRYPYQILFGDLNTISHSIARLAKTISSDQYRIGSVGSQEAEWWDRNLWSWHVQDGEFNLALATGGWHWLRRLGFLGMGIGAKEDKSENERSAFWTSDAKYTGWLRKLVGAGLEAVKQARLEQLLSDKYVAAACELPLDSQLSLQQQQEHLRHAMDESILQEDHCTSMATEEAESYRSYQEDGSIILVGRPRSSSIITLESSLMDRSEYMSPASSSAWSSPTTAFIQHYELHGDSDEDDDEDGDGHSGEFKLRADTTQDIRDLASTPSTPSPTLRLIPPTPKQSRPNTVFGTLTGREDPLNSNGRGDEERGIPLPYEDEDENDDYDQVDGEAEYRHRQERSRTHQDDGHSRQCHTFTNTQPHDNDLQYPNDPNATMTLTTATATTEMTSRIDDHPGTTFTTTKITSTSSSRTATCAGGSVFQDPQPPFLLSALQTSHAFFSTQRLWSGFTPLVLHQARNPGFYDPWCARNDLTLHNPNFFGILKAKLDYSLLKNLHCVGREMGNHDYSASDHKWLVVEVEFEREFKTRLENAGSRTTASASASASASAVDVGGVDDGKLEEWVIPSKEQQYLWWRERRLEWGQTVQALPPHLWTQDNEGGSDAAAALEEQTKALQLENTLLRKLSHRRHHHQQQQEQQKRHALTMSASSMIAVAVAAVAIGGLWLWDRRK</sequence>
<evidence type="ECO:0000259" key="5">
    <source>
        <dbReference type="Pfam" id="PF05603"/>
    </source>
</evidence>
<dbReference type="Proteomes" id="UP000717515">
    <property type="component" value="Unassembled WGS sequence"/>
</dbReference>
<feature type="compositionally biased region" description="Acidic residues" evidence="2">
    <location>
        <begin position="896"/>
        <end position="911"/>
    </location>
</feature>
<dbReference type="PANTHER" id="PTHR12925">
    <property type="entry name" value="HIKESHI FAMILY MEMBER"/>
    <property type="match status" value="1"/>
</dbReference>
<feature type="compositionally biased region" description="Basic and acidic residues" evidence="2">
    <location>
        <begin position="912"/>
        <end position="930"/>
    </location>
</feature>
<comment type="caution">
    <text evidence="7">The sequence shown here is derived from an EMBL/GenBank/DDBJ whole genome shotgun (WGS) entry which is preliminary data.</text>
</comment>
<feature type="compositionally biased region" description="Basic and acidic residues" evidence="2">
    <location>
        <begin position="824"/>
        <end position="842"/>
    </location>
</feature>
<dbReference type="EMBL" id="JAIFTL010000107">
    <property type="protein sequence ID" value="KAG9323311.1"/>
    <property type="molecule type" value="Genomic_DNA"/>
</dbReference>
<dbReference type="Pfam" id="PF21057">
    <property type="entry name" value="Hikeshi-like_C"/>
    <property type="match status" value="1"/>
</dbReference>
<evidence type="ECO:0000259" key="4">
    <source>
        <dbReference type="Pfam" id="PF03372"/>
    </source>
</evidence>
<dbReference type="Pfam" id="PF03372">
    <property type="entry name" value="Exo_endo_phos"/>
    <property type="match status" value="1"/>
</dbReference>
<feature type="compositionally biased region" description="Basic and acidic residues" evidence="2">
    <location>
        <begin position="875"/>
        <end position="891"/>
    </location>
</feature>
<evidence type="ECO:0008006" key="9">
    <source>
        <dbReference type="Google" id="ProtNLM"/>
    </source>
</evidence>
<feature type="region of interest" description="Disordered" evidence="2">
    <location>
        <begin position="265"/>
        <end position="321"/>
    </location>
</feature>
<comment type="similarity">
    <text evidence="1">Belongs to the OPI10 family.</text>
</comment>
<dbReference type="InterPro" id="IPR048364">
    <property type="entry name" value="Hikeshi-like_C"/>
</dbReference>
<dbReference type="SUPFAM" id="SSF56219">
    <property type="entry name" value="DNase I-like"/>
    <property type="match status" value="1"/>
</dbReference>
<protein>
    <recommendedName>
        <fullName evidence="9">Endonuclease/exonuclease/phosphatase domain-containing protein</fullName>
    </recommendedName>
</protein>
<dbReference type="Pfam" id="PF05603">
    <property type="entry name" value="Hikeshi-like_N"/>
    <property type="match status" value="1"/>
</dbReference>
<evidence type="ECO:0000313" key="7">
    <source>
        <dbReference type="EMBL" id="KAG9323311.1"/>
    </source>
</evidence>
<gene>
    <name evidence="7" type="ORF">KVV02_002290</name>
</gene>
<keyword evidence="3" id="KW-0812">Transmembrane</keyword>
<dbReference type="GO" id="GO:0006606">
    <property type="term" value="P:protein import into nucleus"/>
    <property type="evidence" value="ECO:0007669"/>
    <property type="project" value="TreeGrafter"/>
</dbReference>
<name>A0A9P8A5W8_MORAP</name>
<reference evidence="7" key="1">
    <citation type="submission" date="2021-07" db="EMBL/GenBank/DDBJ databases">
        <title>Draft genome of Mortierella alpina, strain LL118, isolated from an aspen leaf litter sample.</title>
        <authorList>
            <person name="Yang S."/>
            <person name="Vinatzer B.A."/>
        </authorList>
    </citation>
    <scope>NUCLEOTIDE SEQUENCE</scope>
    <source>
        <strain evidence="7">LL118</strain>
    </source>
</reference>
<evidence type="ECO:0000259" key="6">
    <source>
        <dbReference type="Pfam" id="PF21057"/>
    </source>
</evidence>
<feature type="domain" description="Hikeshi-like C-terminal" evidence="6">
    <location>
        <begin position="174"/>
        <end position="255"/>
    </location>
</feature>
<dbReference type="InterPro" id="IPR036691">
    <property type="entry name" value="Endo/exonu/phosph_ase_sf"/>
</dbReference>
<keyword evidence="3" id="KW-0472">Membrane</keyword>
<feature type="region of interest" description="Disordered" evidence="2">
    <location>
        <begin position="813"/>
        <end position="947"/>
    </location>
</feature>
<organism evidence="7 8">
    <name type="scientific">Mortierella alpina</name>
    <name type="common">Oleaginous fungus</name>
    <name type="synonym">Mortierella renispora</name>
    <dbReference type="NCBI Taxonomy" id="64518"/>
    <lineage>
        <taxon>Eukaryota</taxon>
        <taxon>Fungi</taxon>
        <taxon>Fungi incertae sedis</taxon>
        <taxon>Mucoromycota</taxon>
        <taxon>Mortierellomycotina</taxon>
        <taxon>Mortierellomycetes</taxon>
        <taxon>Mortierellales</taxon>
        <taxon>Mortierellaceae</taxon>
        <taxon>Mortierella</taxon>
    </lineage>
</organism>
<evidence type="ECO:0000256" key="1">
    <source>
        <dbReference type="ARBA" id="ARBA00006623"/>
    </source>
</evidence>
<dbReference type="GO" id="GO:0061608">
    <property type="term" value="F:nuclear import signal receptor activity"/>
    <property type="evidence" value="ECO:0007669"/>
    <property type="project" value="TreeGrafter"/>
</dbReference>
<feature type="domain" description="Hikeshi-like N-terminal" evidence="5">
    <location>
        <begin position="5"/>
        <end position="133"/>
    </location>
</feature>
<feature type="region of interest" description="Disordered" evidence="2">
    <location>
        <begin position="366"/>
        <end position="411"/>
    </location>
</feature>
<accession>A0A9P8A5W8</accession>
<feature type="compositionally biased region" description="Low complexity" evidence="2">
    <location>
        <begin position="285"/>
        <end position="305"/>
    </location>
</feature>
<feature type="transmembrane region" description="Helical" evidence="3">
    <location>
        <begin position="1222"/>
        <end position="1246"/>
    </location>
</feature>
<feature type="compositionally biased region" description="Polar residues" evidence="2">
    <location>
        <begin position="862"/>
        <end position="871"/>
    </location>
</feature>
<dbReference type="GO" id="GO:0005829">
    <property type="term" value="C:cytosol"/>
    <property type="evidence" value="ECO:0007669"/>
    <property type="project" value="TreeGrafter"/>
</dbReference>
<dbReference type="GO" id="GO:0003824">
    <property type="term" value="F:catalytic activity"/>
    <property type="evidence" value="ECO:0007669"/>
    <property type="project" value="InterPro"/>
</dbReference>
<keyword evidence="3" id="KW-1133">Transmembrane helix</keyword>
<feature type="compositionally biased region" description="Low complexity" evidence="2">
    <location>
        <begin position="372"/>
        <end position="400"/>
    </location>
</feature>
<proteinExistence type="inferred from homology"/>
<dbReference type="GO" id="GO:0005634">
    <property type="term" value="C:nucleus"/>
    <property type="evidence" value="ECO:0007669"/>
    <property type="project" value="TreeGrafter"/>
</dbReference>
<dbReference type="PANTHER" id="PTHR12925:SF0">
    <property type="entry name" value="PROTEIN HIKESHI"/>
    <property type="match status" value="1"/>
</dbReference>
<dbReference type="InterPro" id="IPR031318">
    <property type="entry name" value="OPI10"/>
</dbReference>
<dbReference type="Gene3D" id="3.60.10.10">
    <property type="entry name" value="Endonuclease/exonuclease/phosphatase"/>
    <property type="match status" value="1"/>
</dbReference>
<evidence type="ECO:0000313" key="8">
    <source>
        <dbReference type="Proteomes" id="UP000717515"/>
    </source>
</evidence>
<evidence type="ECO:0000256" key="3">
    <source>
        <dbReference type="SAM" id="Phobius"/>
    </source>
</evidence>
<dbReference type="AlphaFoldDB" id="A0A9P8A5W8"/>
<dbReference type="InterPro" id="IPR008493">
    <property type="entry name" value="Hikeshi-like_N"/>
</dbReference>